<comment type="caution">
    <text evidence="2">The sequence shown here is derived from an EMBL/GenBank/DDBJ whole genome shotgun (WGS) entry which is preliminary data.</text>
</comment>
<dbReference type="InterPro" id="IPR018759">
    <property type="entry name" value="BBP2_2"/>
</dbReference>
<protein>
    <submittedName>
        <fullName evidence="2">Outer membrane beta-barrel protein</fullName>
    </submittedName>
</protein>
<dbReference type="EMBL" id="JABFDN010000009">
    <property type="protein sequence ID" value="NPU68082.1"/>
    <property type="molecule type" value="Genomic_DNA"/>
</dbReference>
<gene>
    <name evidence="2" type="ORF">HL667_23980</name>
</gene>
<reference evidence="2" key="1">
    <citation type="submission" date="2020-05" db="EMBL/GenBank/DDBJ databases">
        <title>Nod-independent and nitrogen-fixing Bradyrhizobium aeschynomene sp. nov. isolated from nodules of Aeschynomene indica.</title>
        <authorList>
            <person name="Zhang Z."/>
        </authorList>
    </citation>
    <scope>NUCLEOTIDE SEQUENCE</scope>
    <source>
        <strain evidence="2">83012</strain>
    </source>
</reference>
<organism evidence="2 3">
    <name type="scientific">Bradyrhizobium aeschynomenes</name>
    <dbReference type="NCBI Taxonomy" id="2734909"/>
    <lineage>
        <taxon>Bacteria</taxon>
        <taxon>Pseudomonadati</taxon>
        <taxon>Pseudomonadota</taxon>
        <taxon>Alphaproteobacteria</taxon>
        <taxon>Hyphomicrobiales</taxon>
        <taxon>Nitrobacteraceae</taxon>
        <taxon>Bradyrhizobium</taxon>
    </lineage>
</organism>
<dbReference type="Pfam" id="PF10082">
    <property type="entry name" value="BBP2_2"/>
    <property type="match status" value="1"/>
</dbReference>
<sequence length="618" mass="66492">MESRRRNGNGLVPRPDGAVAITALLVLLIDAAPSYAQTAIQGTQARAYADPGAFDGGPVVVVPNRKRQPARPANGNGPLVIPQMIVAPGGNEPEPKAAATQPEERPQARPKSPIDPGAGALPQAARREPAPRLAPVRNGFFGAPSAGLLVGGCLSTPGRLSTTNVPNRCLDALAFAVSPPPATRGVLPRNLPPIPRQDAQPIPPVLADKPKMRLPPVNRGQKPQEPQPQAPQPQAPPMMEEDPFEPKGITVGNFILKPAFEMSSGFDTNPGRVPQGKGSAFVSVAPVLLVRSQFERHLLNADVRVGYIDYAKLRQLSRPTVDAKVNGRYDITDTFALNGEGHVAVDADDPGTPRFAGRFARIPLASTVGGSAGVTKRFEEVEVSTKAAIDRVAFQNAPLIDGQIVSNADRNFVQYGSQSRITYNLTPEIRPFVDVAVDRRVHDIAVDAEGLRRDSTGTAVEAGVTFNYADKLTGDVAVGYLTRRYQDPMLKPVNGFIADANLTWQFAKETAVQFGAKSQVVEITEPGISGVLKRDVTVGVEHQFEPWLVGTFLAGYGQDAFTGTTRVDNRYLVEVGMLYKFSRLLQLRASVRHEATRSNFRENDLSATVVQVGARVQY</sequence>
<evidence type="ECO:0000256" key="1">
    <source>
        <dbReference type="SAM" id="MobiDB-lite"/>
    </source>
</evidence>
<evidence type="ECO:0000313" key="2">
    <source>
        <dbReference type="EMBL" id="NPU68082.1"/>
    </source>
</evidence>
<name>A0ABX2CLB1_9BRAD</name>
<feature type="region of interest" description="Disordered" evidence="1">
    <location>
        <begin position="180"/>
        <end position="247"/>
    </location>
</feature>
<dbReference type="Proteomes" id="UP000886476">
    <property type="component" value="Unassembled WGS sequence"/>
</dbReference>
<keyword evidence="3" id="KW-1185">Reference proteome</keyword>
<accession>A0ABX2CLB1</accession>
<proteinExistence type="predicted"/>
<evidence type="ECO:0000313" key="3">
    <source>
        <dbReference type="Proteomes" id="UP000886476"/>
    </source>
</evidence>
<feature type="compositionally biased region" description="Pro residues" evidence="1">
    <location>
        <begin position="225"/>
        <end position="236"/>
    </location>
</feature>
<feature type="region of interest" description="Disordered" evidence="1">
    <location>
        <begin position="66"/>
        <end position="130"/>
    </location>
</feature>